<proteinExistence type="predicted"/>
<dbReference type="PANTHER" id="PTHR40697">
    <property type="entry name" value="ACETOIN CATABOLISM PROTEIN X"/>
    <property type="match status" value="1"/>
</dbReference>
<dbReference type="GO" id="GO:0006741">
    <property type="term" value="P:NADP+ biosynthetic process"/>
    <property type="evidence" value="ECO:0007669"/>
    <property type="project" value="InterPro"/>
</dbReference>
<keyword evidence="1" id="KW-0418">Kinase</keyword>
<dbReference type="InterPro" id="IPR011391">
    <property type="entry name" value="AcoX_kinase"/>
</dbReference>
<dbReference type="InterPro" id="IPR002504">
    <property type="entry name" value="NADK"/>
</dbReference>
<reference evidence="1 2" key="1">
    <citation type="submission" date="2016-10" db="EMBL/GenBank/DDBJ databases">
        <authorList>
            <person name="de Groot N.N."/>
        </authorList>
    </citation>
    <scope>NUCLEOTIDE SEQUENCE [LARGE SCALE GENOMIC DNA]</scope>
    <source>
        <strain evidence="1 2">DSM 2784</strain>
    </source>
</reference>
<dbReference type="GO" id="GO:0003951">
    <property type="term" value="F:NAD+ kinase activity"/>
    <property type="evidence" value="ECO:0007669"/>
    <property type="project" value="InterPro"/>
</dbReference>
<dbReference type="PANTHER" id="PTHR40697:SF3">
    <property type="entry name" value="ACETOIN CATABOLISM PROTEIN X"/>
    <property type="match status" value="1"/>
</dbReference>
<dbReference type="Pfam" id="PF01513">
    <property type="entry name" value="NAD_kinase"/>
    <property type="match status" value="1"/>
</dbReference>
<dbReference type="OrthoDB" id="4292700at2"/>
<sequence>MSSIGIIANPASGKDIRRLVSHATVIDNNEKVNIVERIILGAQKFGVEKVFIMPDSSMMGYKVQDKLQLSGELSADIEILNFYIKDAPSDTEVAAEMLESLGVDCVVVLGGDGTHRLVAKKLKTVPLIGVSTGTNNAYPEMIEGTVVGMAAAAVASGKIDLSHSCDRDKIIEIYINNNFVDIALMDAVISDEIFIGAKAIWDIEHFKQLIVSKCHPASIGFSSIVGANCRIDSTDDFGGLLKIGGGSNHFYAPISAGTIIKIEAENPEIIKLNSSVCWKSDFSGIVAVDGEREIRFFEGDQLEFKITRNGPWHVDVKKTLETALKSGFFIAK</sequence>
<dbReference type="STRING" id="1120920.SAMN03080599_01788"/>
<dbReference type="Gene3D" id="3.40.50.10330">
    <property type="entry name" value="Probable inorganic polyphosphate/atp-NAD kinase, domain 1"/>
    <property type="match status" value="1"/>
</dbReference>
<evidence type="ECO:0000313" key="2">
    <source>
        <dbReference type="Proteomes" id="UP000199208"/>
    </source>
</evidence>
<dbReference type="Proteomes" id="UP000199208">
    <property type="component" value="Unassembled WGS sequence"/>
</dbReference>
<accession>A0A1G5RZY9</accession>
<dbReference type="EMBL" id="FMWL01000007">
    <property type="protein sequence ID" value="SCZ79477.1"/>
    <property type="molecule type" value="Genomic_DNA"/>
</dbReference>
<dbReference type="InterPro" id="IPR039065">
    <property type="entry name" value="AcoX-like"/>
</dbReference>
<name>A0A1G5RZY9_9FIRM</name>
<keyword evidence="2" id="KW-1185">Reference proteome</keyword>
<organism evidence="1 2">
    <name type="scientific">Acidaminobacter hydrogenoformans DSM 2784</name>
    <dbReference type="NCBI Taxonomy" id="1120920"/>
    <lineage>
        <taxon>Bacteria</taxon>
        <taxon>Bacillati</taxon>
        <taxon>Bacillota</taxon>
        <taxon>Clostridia</taxon>
        <taxon>Peptostreptococcales</taxon>
        <taxon>Acidaminobacteraceae</taxon>
        <taxon>Acidaminobacter</taxon>
    </lineage>
</organism>
<dbReference type="PIRSF" id="PIRSF018567">
    <property type="entry name" value="AcoX"/>
    <property type="match status" value="1"/>
</dbReference>
<dbReference type="RefSeq" id="WP_092590648.1">
    <property type="nucleotide sequence ID" value="NZ_FMWL01000007.1"/>
</dbReference>
<dbReference type="InterPro" id="IPR017438">
    <property type="entry name" value="ATP-NAD_kinase_N"/>
</dbReference>
<evidence type="ECO:0000313" key="1">
    <source>
        <dbReference type="EMBL" id="SCZ79477.1"/>
    </source>
</evidence>
<dbReference type="SUPFAM" id="SSF111331">
    <property type="entry name" value="NAD kinase/diacylglycerol kinase-like"/>
    <property type="match status" value="1"/>
</dbReference>
<dbReference type="GO" id="GO:0005524">
    <property type="term" value="F:ATP binding"/>
    <property type="evidence" value="ECO:0007669"/>
    <property type="project" value="UniProtKB-ARBA"/>
</dbReference>
<keyword evidence="1" id="KW-0808">Transferase</keyword>
<protein>
    <submittedName>
        <fullName evidence="1">Predicted polyphosphate-or ATP-dependent NAD kinase</fullName>
    </submittedName>
</protein>
<dbReference type="GO" id="GO:0051287">
    <property type="term" value="F:NAD binding"/>
    <property type="evidence" value="ECO:0007669"/>
    <property type="project" value="UniProtKB-ARBA"/>
</dbReference>
<dbReference type="InterPro" id="IPR016064">
    <property type="entry name" value="NAD/diacylglycerol_kinase_sf"/>
</dbReference>
<gene>
    <name evidence="1" type="ORF">SAMN03080599_01788</name>
</gene>
<dbReference type="AlphaFoldDB" id="A0A1G5RZY9"/>